<accession>A0ABV5XML5</accession>
<keyword evidence="3" id="KW-1185">Reference proteome</keyword>
<evidence type="ECO:0000313" key="2">
    <source>
        <dbReference type="EMBL" id="MFB9783728.1"/>
    </source>
</evidence>
<evidence type="ECO:0000256" key="1">
    <source>
        <dbReference type="SAM" id="MobiDB-lite"/>
    </source>
</evidence>
<comment type="caution">
    <text evidence="2">The sequence shown here is derived from an EMBL/GenBank/DDBJ whole genome shotgun (WGS) entry which is preliminary data.</text>
</comment>
<proteinExistence type="predicted"/>
<feature type="compositionally biased region" description="Basic and acidic residues" evidence="1">
    <location>
        <begin position="7"/>
        <end position="19"/>
    </location>
</feature>
<gene>
    <name evidence="2" type="ORF">ACFFQ6_28935</name>
</gene>
<protein>
    <submittedName>
        <fullName evidence="2">Uncharacterized protein</fullName>
    </submittedName>
</protein>
<dbReference type="Proteomes" id="UP001589587">
    <property type="component" value="Unassembled WGS sequence"/>
</dbReference>
<name>A0ABV5XML5_9NOCA</name>
<reference evidence="2 3" key="1">
    <citation type="submission" date="2024-09" db="EMBL/GenBank/DDBJ databases">
        <authorList>
            <person name="Sun Q."/>
            <person name="Mori K."/>
        </authorList>
    </citation>
    <scope>NUCLEOTIDE SEQUENCE [LARGE SCALE GENOMIC DNA]</scope>
    <source>
        <strain evidence="2 3">JCM 11411</strain>
    </source>
</reference>
<evidence type="ECO:0000313" key="3">
    <source>
        <dbReference type="Proteomes" id="UP001589587"/>
    </source>
</evidence>
<sequence>MTSIPHAAHDATSDVDRGEQTIPVDDDALENEPITIDNNVV</sequence>
<dbReference type="RefSeq" id="WP_256670359.1">
    <property type="nucleotide sequence ID" value="NZ_JBHMAS010000079.1"/>
</dbReference>
<organism evidence="2 3">
    <name type="scientific">Rhodococcus baikonurensis</name>
    <dbReference type="NCBI Taxonomy" id="172041"/>
    <lineage>
        <taxon>Bacteria</taxon>
        <taxon>Bacillati</taxon>
        <taxon>Actinomycetota</taxon>
        <taxon>Actinomycetes</taxon>
        <taxon>Mycobacteriales</taxon>
        <taxon>Nocardiaceae</taxon>
        <taxon>Rhodococcus</taxon>
        <taxon>Rhodococcus erythropolis group</taxon>
    </lineage>
</organism>
<dbReference type="EMBL" id="JBHMAS010000079">
    <property type="protein sequence ID" value="MFB9783728.1"/>
    <property type="molecule type" value="Genomic_DNA"/>
</dbReference>
<feature type="region of interest" description="Disordered" evidence="1">
    <location>
        <begin position="1"/>
        <end position="41"/>
    </location>
</feature>